<dbReference type="EMBL" id="MEHA01000008">
    <property type="protein sequence ID" value="ODR51805.1"/>
    <property type="molecule type" value="Genomic_DNA"/>
</dbReference>
<dbReference type="EMBL" id="MCGI01000008">
    <property type="protein sequence ID" value="ODM02782.1"/>
    <property type="molecule type" value="Genomic_DNA"/>
</dbReference>
<organism evidence="3 6">
    <name type="scientific">Eisenbergiella tayi</name>
    <dbReference type="NCBI Taxonomy" id="1432052"/>
    <lineage>
        <taxon>Bacteria</taxon>
        <taxon>Bacillati</taxon>
        <taxon>Bacillota</taxon>
        <taxon>Clostridia</taxon>
        <taxon>Lachnospirales</taxon>
        <taxon>Lachnospiraceae</taxon>
        <taxon>Eisenbergiella</taxon>
    </lineage>
</organism>
<dbReference type="PANTHER" id="PTHR34297">
    <property type="entry name" value="HYPOTHETICAL CYTOSOLIC PROTEIN-RELATED"/>
    <property type="match status" value="1"/>
</dbReference>
<dbReference type="OrthoDB" id="9793465at2"/>
<dbReference type="GeneID" id="93304545"/>
<dbReference type="RefSeq" id="WP_009253019.1">
    <property type="nucleotide sequence ID" value="NZ_BAABXS010000001.1"/>
</dbReference>
<evidence type="ECO:0000313" key="2">
    <source>
        <dbReference type="EMBL" id="ODM02782.1"/>
    </source>
</evidence>
<dbReference type="EMBL" id="MCGH01000002">
    <property type="protein sequence ID" value="ODM07682.1"/>
    <property type="molecule type" value="Genomic_DNA"/>
</dbReference>
<evidence type="ECO:0000313" key="6">
    <source>
        <dbReference type="Proteomes" id="UP000094067"/>
    </source>
</evidence>
<evidence type="ECO:0000313" key="7">
    <source>
        <dbReference type="Proteomes" id="UP000094271"/>
    </source>
</evidence>
<comment type="caution">
    <text evidence="3">The sequence shown here is derived from an EMBL/GenBank/DDBJ whole genome shotgun (WGS) entry which is preliminary data.</text>
</comment>
<proteinExistence type="inferred from homology"/>
<sequence>MEKDTRKDDNRNTYVLQGDESIGSVQIADEVVAMIASLAATEVEGVSAMAGNITNELIGKVGVKSLSKGVKVQVAGNTVKADLALCLEYGYNIPETCSKVQEKVKNAIENMTGLTVTDVNIRIVNVNMEPGN</sequence>
<dbReference type="Proteomes" id="UP000094271">
    <property type="component" value="Unassembled WGS sequence"/>
</dbReference>
<evidence type="ECO:0000313" key="3">
    <source>
        <dbReference type="EMBL" id="ODM07682.1"/>
    </source>
</evidence>
<gene>
    <name evidence="2" type="ORF">BEH84_06013</name>
    <name evidence="4" type="ORF">BEI59_12875</name>
    <name evidence="3" type="ORF">BEI61_03573</name>
    <name evidence="5" type="ORF">BEI63_13540</name>
</gene>
<evidence type="ECO:0000313" key="5">
    <source>
        <dbReference type="EMBL" id="ODR56523.1"/>
    </source>
</evidence>
<name>A0A1E3AG61_9FIRM</name>
<dbReference type="Pfam" id="PF03780">
    <property type="entry name" value="Asp23"/>
    <property type="match status" value="1"/>
</dbReference>
<dbReference type="Proteomes" id="UP000094869">
    <property type="component" value="Unassembled WGS sequence"/>
</dbReference>
<dbReference type="EMBL" id="MEHD01000023">
    <property type="protein sequence ID" value="ODR56523.1"/>
    <property type="molecule type" value="Genomic_DNA"/>
</dbReference>
<evidence type="ECO:0000256" key="1">
    <source>
        <dbReference type="ARBA" id="ARBA00005721"/>
    </source>
</evidence>
<dbReference type="InterPro" id="IPR005531">
    <property type="entry name" value="Asp23"/>
</dbReference>
<dbReference type="Proteomes" id="UP000094067">
    <property type="component" value="Unassembled WGS sequence"/>
</dbReference>
<dbReference type="PATRIC" id="fig|1432052.3.peg.6647"/>
<keyword evidence="8" id="KW-1185">Reference proteome</keyword>
<protein>
    <submittedName>
        <fullName evidence="3">Alkaline shock protein 23</fullName>
    </submittedName>
    <submittedName>
        <fullName evidence="4">Alkaline-shock protein</fullName>
    </submittedName>
</protein>
<evidence type="ECO:0000313" key="8">
    <source>
        <dbReference type="Proteomes" id="UP000094869"/>
    </source>
</evidence>
<reference evidence="5 8" key="2">
    <citation type="submission" date="2016-08" db="EMBL/GenBank/DDBJ databases">
        <title>Characterization of Isolates of Eisenbergiella tayi Derived from Blood Cultures, Using Whole Genome Sequencing.</title>
        <authorList>
            <person name="Bernier A.-M."/>
            <person name="Burdz T."/>
            <person name="Wiebe D."/>
            <person name="Bernard K."/>
        </authorList>
    </citation>
    <scope>NUCLEOTIDE SEQUENCE [LARGE SCALE GENOMIC DNA]</scope>
    <source>
        <strain evidence="5 8">NML120146</strain>
    </source>
</reference>
<dbReference type="AlphaFoldDB" id="A0A1E3AG61"/>
<accession>A0A1E3AG61</accession>
<evidence type="ECO:0000313" key="9">
    <source>
        <dbReference type="Proteomes" id="UP000095003"/>
    </source>
</evidence>
<reference evidence="6 9" key="1">
    <citation type="submission" date="2016-07" db="EMBL/GenBank/DDBJ databases">
        <title>Characterization of isolates of Eisenbergiella tayi derived from blood cultures, using whole genome sequencing.</title>
        <authorList>
            <person name="Burdz T."/>
            <person name="Wiebe D."/>
            <person name="Huynh C."/>
            <person name="Bernard K."/>
        </authorList>
    </citation>
    <scope>NUCLEOTIDE SEQUENCE [LARGE SCALE GENOMIC DNA]</scope>
    <source>
        <strain evidence="3 6">NML 110608</strain>
        <strain evidence="2 9">NML 120489</strain>
    </source>
</reference>
<evidence type="ECO:0000313" key="4">
    <source>
        <dbReference type="EMBL" id="ODR51805.1"/>
    </source>
</evidence>
<reference evidence="4 7" key="3">
    <citation type="submission" date="2016-08" db="EMBL/GenBank/DDBJ databases">
        <authorList>
            <person name="Seilhamer J.J."/>
        </authorList>
    </citation>
    <scope>NUCLEOTIDE SEQUENCE [LARGE SCALE GENOMIC DNA]</scope>
    <source>
        <strain evidence="4 7">NML150140-1</strain>
    </source>
</reference>
<comment type="similarity">
    <text evidence="1">Belongs to the asp23 family.</text>
</comment>
<dbReference type="Proteomes" id="UP000095003">
    <property type="component" value="Unassembled WGS sequence"/>
</dbReference>